<feature type="binding site" evidence="10">
    <location>
        <position position="26"/>
    </location>
    <ligand>
        <name>Zn(2+)</name>
        <dbReference type="ChEBI" id="CHEBI:29105"/>
    </ligand>
</feature>
<keyword evidence="3" id="KW-0677">Repeat</keyword>
<dbReference type="PANTHER" id="PTHR24399:SF70">
    <property type="entry name" value="C2H2-TYPE DOMAIN-CONTAINING PROTEIN"/>
    <property type="match status" value="1"/>
</dbReference>
<dbReference type="EMBL" id="JBEDNZ010000003">
    <property type="protein sequence ID" value="KAL0850405.1"/>
    <property type="molecule type" value="Genomic_DNA"/>
</dbReference>
<evidence type="ECO:0000256" key="1">
    <source>
        <dbReference type="ARBA" id="ARBA00004123"/>
    </source>
</evidence>
<feature type="domain" description="C2H2-type" evidence="11">
    <location>
        <begin position="302"/>
        <end position="329"/>
    </location>
</feature>
<dbReference type="Proteomes" id="UP001549921">
    <property type="component" value="Unassembled WGS sequence"/>
</dbReference>
<evidence type="ECO:0000256" key="10">
    <source>
        <dbReference type="PROSITE-ProRule" id="PRU01263"/>
    </source>
</evidence>
<dbReference type="GO" id="GO:0005634">
    <property type="term" value="C:nucleus"/>
    <property type="evidence" value="ECO:0007669"/>
    <property type="project" value="UniProtKB-SubCell"/>
</dbReference>
<evidence type="ECO:0000259" key="11">
    <source>
        <dbReference type="PROSITE" id="PS50157"/>
    </source>
</evidence>
<dbReference type="PANTHER" id="PTHR24399">
    <property type="entry name" value="ZINC FINGER AND BTB DOMAIN-CONTAINING"/>
    <property type="match status" value="1"/>
</dbReference>
<evidence type="ECO:0000313" key="13">
    <source>
        <dbReference type="EMBL" id="KAL0850405.1"/>
    </source>
</evidence>
<protein>
    <submittedName>
        <fullName evidence="13">Uncharacterized protein</fullName>
    </submittedName>
</protein>
<dbReference type="AlphaFoldDB" id="A0ABD0TMC6"/>
<dbReference type="PROSITE" id="PS50157">
    <property type="entry name" value="ZINC_FINGER_C2H2_2"/>
    <property type="match status" value="8"/>
</dbReference>
<dbReference type="Pfam" id="PF00096">
    <property type="entry name" value="zf-C2H2"/>
    <property type="match status" value="7"/>
</dbReference>
<evidence type="ECO:0000256" key="5">
    <source>
        <dbReference type="ARBA" id="ARBA00022833"/>
    </source>
</evidence>
<dbReference type="PROSITE" id="PS51915">
    <property type="entry name" value="ZAD"/>
    <property type="match status" value="1"/>
</dbReference>
<keyword evidence="2 10" id="KW-0479">Metal-binding</keyword>
<dbReference type="SMART" id="SM00868">
    <property type="entry name" value="zf-AD"/>
    <property type="match status" value="1"/>
</dbReference>
<dbReference type="Gene3D" id="3.40.1800.20">
    <property type="match status" value="1"/>
</dbReference>
<dbReference type="FunFam" id="3.30.160.60:FF:000446">
    <property type="entry name" value="Zinc finger protein"/>
    <property type="match status" value="1"/>
</dbReference>
<gene>
    <name evidence="13" type="ORF">ABMA28_012219</name>
</gene>
<accession>A0ABD0TMC6</accession>
<evidence type="ECO:0000256" key="2">
    <source>
        <dbReference type="ARBA" id="ARBA00022723"/>
    </source>
</evidence>
<dbReference type="FunFam" id="3.30.160.60:FF:000110">
    <property type="entry name" value="Zinc finger protein-like"/>
    <property type="match status" value="1"/>
</dbReference>
<keyword evidence="7" id="KW-0804">Transcription</keyword>
<organism evidence="13 14">
    <name type="scientific">Loxostege sticticalis</name>
    <name type="common">Beet webworm moth</name>
    <dbReference type="NCBI Taxonomy" id="481309"/>
    <lineage>
        <taxon>Eukaryota</taxon>
        <taxon>Metazoa</taxon>
        <taxon>Ecdysozoa</taxon>
        <taxon>Arthropoda</taxon>
        <taxon>Hexapoda</taxon>
        <taxon>Insecta</taxon>
        <taxon>Pterygota</taxon>
        <taxon>Neoptera</taxon>
        <taxon>Endopterygota</taxon>
        <taxon>Lepidoptera</taxon>
        <taxon>Glossata</taxon>
        <taxon>Ditrysia</taxon>
        <taxon>Pyraloidea</taxon>
        <taxon>Crambidae</taxon>
        <taxon>Pyraustinae</taxon>
        <taxon>Loxostege</taxon>
    </lineage>
</organism>
<dbReference type="FunFam" id="3.30.160.60:FF:000624">
    <property type="entry name" value="zinc finger protein 697"/>
    <property type="match status" value="1"/>
</dbReference>
<keyword evidence="4 9" id="KW-0863">Zinc-finger</keyword>
<sequence length="436" mass="50297">MSEISEEFDLWKTSNPDLIHSVCRICLQTANDPVNLFDGTPECKVILEKIYLCFQIIIHSENDLPHKLCSNCRDELNAANNFRQNCVSFDERLAAFKIKEENFDMKNVALKNTINNLINLPEIDYATNEDTNISNEKVVLDKAGQSSAKNLICNMCNKVLKTKSSLLKHITSMHQKRKHVGAVSGFGCTRRYNCTSCSYSTPHSQTLVNHMRTHDGARPYHCQCGKSFTQSSSLSAHQKTHSNVTYFTCSTCGKQFKHAYTLKKHSHVHENGKLVCNVCHKILKSKQSLQDHMYRHYNIRNYNCEDCGDTFVTSSELISHRKKHNLGKRVECYFCGYKTHTKKSLITHLKRHTGDKQFKCDLCELTFYTQGDVKRHQRVHTREKPFGCPTCTQRFTYSPSLNKHMLTVHGVHYKWGDFKRKEAQKFKPVIKSEVKK</sequence>
<dbReference type="GO" id="GO:0048598">
    <property type="term" value="P:embryonic morphogenesis"/>
    <property type="evidence" value="ECO:0007669"/>
    <property type="project" value="UniProtKB-ARBA"/>
</dbReference>
<feature type="domain" description="C2H2-type" evidence="11">
    <location>
        <begin position="151"/>
        <end position="179"/>
    </location>
</feature>
<dbReference type="InterPro" id="IPR036236">
    <property type="entry name" value="Znf_C2H2_sf"/>
</dbReference>
<dbReference type="PROSITE" id="PS00028">
    <property type="entry name" value="ZINC_FINGER_C2H2_1"/>
    <property type="match status" value="5"/>
</dbReference>
<evidence type="ECO:0000256" key="8">
    <source>
        <dbReference type="ARBA" id="ARBA00023242"/>
    </source>
</evidence>
<feature type="domain" description="C2H2-type" evidence="11">
    <location>
        <begin position="220"/>
        <end position="243"/>
    </location>
</feature>
<dbReference type="InterPro" id="IPR013087">
    <property type="entry name" value="Znf_C2H2_type"/>
</dbReference>
<evidence type="ECO:0000256" key="4">
    <source>
        <dbReference type="ARBA" id="ARBA00022771"/>
    </source>
</evidence>
<dbReference type="InterPro" id="IPR012934">
    <property type="entry name" value="Znf_AD"/>
</dbReference>
<evidence type="ECO:0000256" key="6">
    <source>
        <dbReference type="ARBA" id="ARBA00023015"/>
    </source>
</evidence>
<feature type="domain" description="C2H2-type" evidence="11">
    <location>
        <begin position="358"/>
        <end position="385"/>
    </location>
</feature>
<feature type="binding site" evidence="10">
    <location>
        <position position="72"/>
    </location>
    <ligand>
        <name>Zn(2+)</name>
        <dbReference type="ChEBI" id="CHEBI:29105"/>
    </ligand>
</feature>
<keyword evidence="5 10" id="KW-0862">Zinc</keyword>
<comment type="subcellular location">
    <subcellularLocation>
        <location evidence="1">Nucleus</location>
    </subcellularLocation>
</comment>
<feature type="binding site" evidence="10">
    <location>
        <position position="69"/>
    </location>
    <ligand>
        <name>Zn(2+)</name>
        <dbReference type="ChEBI" id="CHEBI:29105"/>
    </ligand>
</feature>
<dbReference type="Gene3D" id="3.30.160.60">
    <property type="entry name" value="Classic Zinc Finger"/>
    <property type="match status" value="6"/>
</dbReference>
<evidence type="ECO:0000259" key="12">
    <source>
        <dbReference type="PROSITE" id="PS51915"/>
    </source>
</evidence>
<feature type="domain" description="C2H2-type" evidence="11">
    <location>
        <begin position="247"/>
        <end position="274"/>
    </location>
</feature>
<feature type="binding site" evidence="10">
    <location>
        <position position="23"/>
    </location>
    <ligand>
        <name>Zn(2+)</name>
        <dbReference type="ChEBI" id="CHEBI:29105"/>
    </ligand>
</feature>
<dbReference type="SUPFAM" id="SSF57667">
    <property type="entry name" value="beta-beta-alpha zinc fingers"/>
    <property type="match status" value="4"/>
</dbReference>
<dbReference type="SUPFAM" id="SSF57716">
    <property type="entry name" value="Glucocorticoid receptor-like (DNA-binding domain)"/>
    <property type="match status" value="1"/>
</dbReference>
<keyword evidence="8" id="KW-0539">Nucleus</keyword>
<feature type="domain" description="C2H2-type" evidence="11">
    <location>
        <begin position="330"/>
        <end position="357"/>
    </location>
</feature>
<name>A0ABD0TMC6_LOXSC</name>
<reference evidence="13 14" key="1">
    <citation type="submission" date="2024-06" db="EMBL/GenBank/DDBJ databases">
        <title>A chromosome-level genome assembly of beet webworm, Loxostege sticticalis.</title>
        <authorList>
            <person name="Zhang Y."/>
        </authorList>
    </citation>
    <scope>NUCLEOTIDE SEQUENCE [LARGE SCALE GENOMIC DNA]</scope>
    <source>
        <strain evidence="13">AQ028</strain>
        <tissue evidence="13">Male pupae</tissue>
    </source>
</reference>
<feature type="domain" description="ZAD" evidence="12">
    <location>
        <begin position="21"/>
        <end position="96"/>
    </location>
</feature>
<evidence type="ECO:0000256" key="7">
    <source>
        <dbReference type="ARBA" id="ARBA00023163"/>
    </source>
</evidence>
<evidence type="ECO:0000313" key="14">
    <source>
        <dbReference type="Proteomes" id="UP001549921"/>
    </source>
</evidence>
<dbReference type="FunFam" id="3.30.160.60:FF:000100">
    <property type="entry name" value="Zinc finger 45-like"/>
    <property type="match status" value="1"/>
</dbReference>
<evidence type="ECO:0000256" key="9">
    <source>
        <dbReference type="PROSITE-ProRule" id="PRU00042"/>
    </source>
</evidence>
<dbReference type="SMART" id="SM00355">
    <property type="entry name" value="ZnF_C2H2"/>
    <property type="match status" value="9"/>
</dbReference>
<feature type="domain" description="C2H2-type" evidence="11">
    <location>
        <begin position="192"/>
        <end position="219"/>
    </location>
</feature>
<feature type="domain" description="C2H2-type" evidence="11">
    <location>
        <begin position="386"/>
        <end position="409"/>
    </location>
</feature>
<evidence type="ECO:0000256" key="3">
    <source>
        <dbReference type="ARBA" id="ARBA00022737"/>
    </source>
</evidence>
<proteinExistence type="predicted"/>
<comment type="caution">
    <text evidence="13">The sequence shown here is derived from an EMBL/GenBank/DDBJ whole genome shotgun (WGS) entry which is preliminary data.</text>
</comment>
<dbReference type="Pfam" id="PF07776">
    <property type="entry name" value="zf-AD"/>
    <property type="match status" value="1"/>
</dbReference>
<keyword evidence="6" id="KW-0805">Transcription regulation</keyword>
<dbReference type="GO" id="GO:0008270">
    <property type="term" value="F:zinc ion binding"/>
    <property type="evidence" value="ECO:0007669"/>
    <property type="project" value="UniProtKB-UniRule"/>
</dbReference>